<keyword evidence="4" id="KW-0862">Zinc</keyword>
<keyword evidence="11" id="KW-1185">Reference proteome</keyword>
<dbReference type="GO" id="GO:0043161">
    <property type="term" value="P:proteasome-mediated ubiquitin-dependent protein catabolic process"/>
    <property type="evidence" value="ECO:0007669"/>
    <property type="project" value="TreeGrafter"/>
</dbReference>
<dbReference type="InterPro" id="IPR001841">
    <property type="entry name" value="Znf_RING"/>
</dbReference>
<dbReference type="GO" id="GO:0008270">
    <property type="term" value="F:zinc ion binding"/>
    <property type="evidence" value="ECO:0007669"/>
    <property type="project" value="UniProtKB-KW"/>
</dbReference>
<sequence>MDEKKTEGSRGHGTGQRQAEVTGRKQADPPKEVMSKLQHQLEQVQRDIQAQQRETRRQPSYRFRSDSRKGSDSGRSSSTGIRPYFRQGPRPRAINPATGSTWRLHTDHYVRPQVGWLGNRLPRMHHPRPNYWHGDRMPQSNVTRRFSSVTEFPGEFQFGAGMNKSDNQHQPFPPLFNPHAGQCNILGQVARPSVPDTRPGHNVWQRPFLRQFAPPPSVGREERQAINACDTMPPWQSNKTDESIPAISHCLPQLVCALGSSDSRLQKSDNQLHPHRNINSEEIVFHKDNGCKSCGQNLPGKTEPNDGPSKESPSPGIQGVSLNDDSCSPPRKGRSSSGPHTPPGLKQDVSFDFTTLREGNFTWHNLFLADMSSPLAGEKENLGDPFKNIISYNKHKSGLIQFEFSKEKEVIGANNTEASYIMPYAKLKKIKCNRIGPESQEEIVSQPLVSDIKGIKQLEDIDGNSMSVAGYSEDPKKNAKDIIGPLKILQRDANNNLSWKPDANIRNTGDTDPPLGGNASLNSAQNPSQSEDTDKTALESPPVAFVSPFEYSVYQPKSDGGSRRRAMKLENGLSVRDTICPKCHDRLRWPHLLVCCHRLCFPCLVVILDKEQQKIQCPYCRSITQTDTSLNSLILDLHKCREMCSLQISPFVCTLCKQNKHADILCKTCPGFLCSDCQVKHSRDVELSAHKLGPVQSIGYNEDGELHPMCSDHPGMLYSQFCVGCSIMVCSKCLQHSHDGHDICDLVSGKRIAEGKFREMNCNLMDMIELCQKKLQNFNLSKQKVEASMKIVRNNIHKACNQVISYIDMFEKVSKNLTDKVHSAGVKHLSGLIKDANEVEEERETFHDFCTRYIDDSRPEELSAVVPLLHQELKRLTDFYSKSTLLSPCFSVDLKFDPVYPDFNEAMSRMFAELQFEHNVTLESLLESPLGERAVLESVQPQPYDKVLRPMSEFGSGSTFSSMEASSASSGETTSGEDLLKNFIRQTTPCKFIFGKYGRGDYEFAEPSGVCYLHNNSLAVCDAKNHRVIVYDEVCNFLRTIGQPANLPPLPATINSTENEPSFHRIPGTLYFPFRLAQCPVSHNLVVVERPPSTDVQVFSFDGTFVRCFGKDCLKYPRGITVNEAGQILVVESRTMKVFIFSMEGAKLHAFYLSMHLEFPNDIAASGSNIFISDNRTHCVHVYDYNLEWQRQIGHESLTYFPIGVAVNHLDHVVVADNHNTFNITVFSQDGSFIHGFKSQSKHANCYSVALHPSRTELAVTTKECRVVLFDYNVSGNQSREETCA</sequence>
<proteinExistence type="predicted"/>
<dbReference type="PROSITE" id="PS51125">
    <property type="entry name" value="NHL"/>
    <property type="match status" value="3"/>
</dbReference>
<feature type="domain" description="B box-type" evidence="9">
    <location>
        <begin position="648"/>
        <end position="695"/>
    </location>
</feature>
<dbReference type="InterPro" id="IPR050952">
    <property type="entry name" value="TRIM-NHL_E3_ligases"/>
</dbReference>
<dbReference type="PROSITE" id="PS50089">
    <property type="entry name" value="ZF_RING_2"/>
    <property type="match status" value="1"/>
</dbReference>
<dbReference type="InterPro" id="IPR017907">
    <property type="entry name" value="Znf_RING_CS"/>
</dbReference>
<dbReference type="InterPro" id="IPR013083">
    <property type="entry name" value="Znf_RING/FYVE/PHD"/>
</dbReference>
<evidence type="ECO:0000256" key="5">
    <source>
        <dbReference type="PROSITE-ProRule" id="PRU00024"/>
    </source>
</evidence>
<dbReference type="PANTHER" id="PTHR24104">
    <property type="entry name" value="E3 UBIQUITIN-PROTEIN LIGASE NHLRC1-RELATED"/>
    <property type="match status" value="1"/>
</dbReference>
<dbReference type="Pfam" id="PF01436">
    <property type="entry name" value="NHL"/>
    <property type="match status" value="1"/>
</dbReference>
<evidence type="ECO:0000256" key="1">
    <source>
        <dbReference type="ARBA" id="ARBA00022723"/>
    </source>
</evidence>
<evidence type="ECO:0000259" key="8">
    <source>
        <dbReference type="PROSITE" id="PS50089"/>
    </source>
</evidence>
<dbReference type="SUPFAM" id="SSF101898">
    <property type="entry name" value="NHL repeat"/>
    <property type="match status" value="1"/>
</dbReference>
<dbReference type="Gene3D" id="3.30.40.10">
    <property type="entry name" value="Zinc/RING finger domain, C3HC4 (zinc finger)"/>
    <property type="match status" value="1"/>
</dbReference>
<feature type="compositionally biased region" description="Basic and acidic residues" evidence="7">
    <location>
        <begin position="1"/>
        <end position="10"/>
    </location>
</feature>
<feature type="repeat" description="NHL" evidence="6">
    <location>
        <begin position="991"/>
        <end position="1034"/>
    </location>
</feature>
<gene>
    <name evidence="10" type="ORF">RRG08_032143</name>
</gene>
<name>A0AAE0Z909_9GAST</name>
<comment type="caution">
    <text evidence="10">The sequence shown here is derived from an EMBL/GenBank/DDBJ whole genome shotgun (WGS) entry which is preliminary data.</text>
</comment>
<dbReference type="GO" id="GO:0000209">
    <property type="term" value="P:protein polyubiquitination"/>
    <property type="evidence" value="ECO:0007669"/>
    <property type="project" value="TreeGrafter"/>
</dbReference>
<evidence type="ECO:0000259" key="9">
    <source>
        <dbReference type="PROSITE" id="PS50119"/>
    </source>
</evidence>
<dbReference type="SUPFAM" id="SSF57845">
    <property type="entry name" value="B-box zinc-binding domain"/>
    <property type="match status" value="1"/>
</dbReference>
<feature type="compositionally biased region" description="Low complexity" evidence="7">
    <location>
        <begin position="326"/>
        <end position="339"/>
    </location>
</feature>
<evidence type="ECO:0000256" key="3">
    <source>
        <dbReference type="ARBA" id="ARBA00022771"/>
    </source>
</evidence>
<evidence type="ECO:0000313" key="10">
    <source>
        <dbReference type="EMBL" id="KAK3765018.1"/>
    </source>
</evidence>
<feature type="region of interest" description="Disordered" evidence="7">
    <location>
        <begin position="497"/>
        <end position="537"/>
    </location>
</feature>
<feature type="repeat" description="NHL" evidence="6">
    <location>
        <begin position="1103"/>
        <end position="1144"/>
    </location>
</feature>
<keyword evidence="2" id="KW-0677">Repeat</keyword>
<dbReference type="GO" id="GO:0061630">
    <property type="term" value="F:ubiquitin protein ligase activity"/>
    <property type="evidence" value="ECO:0007669"/>
    <property type="project" value="TreeGrafter"/>
</dbReference>
<keyword evidence="1" id="KW-0479">Metal-binding</keyword>
<dbReference type="InterPro" id="IPR011042">
    <property type="entry name" value="6-blade_b-propeller_TolB-like"/>
</dbReference>
<accession>A0AAE0Z909</accession>
<dbReference type="PROSITE" id="PS50119">
    <property type="entry name" value="ZF_BBOX"/>
    <property type="match status" value="2"/>
</dbReference>
<dbReference type="EMBL" id="JAWDGP010004361">
    <property type="protein sequence ID" value="KAK3765018.1"/>
    <property type="molecule type" value="Genomic_DNA"/>
</dbReference>
<evidence type="ECO:0000256" key="6">
    <source>
        <dbReference type="PROSITE-ProRule" id="PRU00504"/>
    </source>
</evidence>
<organism evidence="10 11">
    <name type="scientific">Elysia crispata</name>
    <name type="common">lettuce slug</name>
    <dbReference type="NCBI Taxonomy" id="231223"/>
    <lineage>
        <taxon>Eukaryota</taxon>
        <taxon>Metazoa</taxon>
        <taxon>Spiralia</taxon>
        <taxon>Lophotrochozoa</taxon>
        <taxon>Mollusca</taxon>
        <taxon>Gastropoda</taxon>
        <taxon>Heterobranchia</taxon>
        <taxon>Euthyneura</taxon>
        <taxon>Panpulmonata</taxon>
        <taxon>Sacoglossa</taxon>
        <taxon>Placobranchoidea</taxon>
        <taxon>Plakobranchidae</taxon>
        <taxon>Elysia</taxon>
    </lineage>
</organism>
<dbReference type="InterPro" id="IPR001258">
    <property type="entry name" value="NHL_repeat"/>
</dbReference>
<feature type="compositionally biased region" description="Polar residues" evidence="7">
    <location>
        <begin position="37"/>
        <end position="52"/>
    </location>
</feature>
<reference evidence="10" key="1">
    <citation type="journal article" date="2023" name="G3 (Bethesda)">
        <title>A reference genome for the long-term kleptoplast-retaining sea slug Elysia crispata morphotype clarki.</title>
        <authorList>
            <person name="Eastman K.E."/>
            <person name="Pendleton A.L."/>
            <person name="Shaikh M.A."/>
            <person name="Suttiyut T."/>
            <person name="Ogas R."/>
            <person name="Tomko P."/>
            <person name="Gavelis G."/>
            <person name="Widhalm J.R."/>
            <person name="Wisecaver J.H."/>
        </authorList>
    </citation>
    <scope>NUCLEOTIDE SEQUENCE</scope>
    <source>
        <strain evidence="10">ECLA1</strain>
    </source>
</reference>
<feature type="compositionally biased region" description="Polar residues" evidence="7">
    <location>
        <begin position="519"/>
        <end position="530"/>
    </location>
</feature>
<feature type="repeat" description="NHL" evidence="6">
    <location>
        <begin position="1200"/>
        <end position="1230"/>
    </location>
</feature>
<feature type="region of interest" description="Disordered" evidence="7">
    <location>
        <begin position="294"/>
        <end position="348"/>
    </location>
</feature>
<dbReference type="PROSITE" id="PS00518">
    <property type="entry name" value="ZF_RING_1"/>
    <property type="match status" value="1"/>
</dbReference>
<dbReference type="Gene3D" id="3.30.160.60">
    <property type="entry name" value="Classic Zinc Finger"/>
    <property type="match status" value="1"/>
</dbReference>
<evidence type="ECO:0000256" key="2">
    <source>
        <dbReference type="ARBA" id="ARBA00022737"/>
    </source>
</evidence>
<keyword evidence="3 5" id="KW-0863">Zinc-finger</keyword>
<dbReference type="CDD" id="cd19757">
    <property type="entry name" value="Bbox1"/>
    <property type="match status" value="1"/>
</dbReference>
<dbReference type="Gene3D" id="2.120.10.30">
    <property type="entry name" value="TolB, C-terminal domain"/>
    <property type="match status" value="1"/>
</dbReference>
<feature type="region of interest" description="Disordered" evidence="7">
    <location>
        <begin position="1"/>
        <end position="99"/>
    </location>
</feature>
<protein>
    <submittedName>
        <fullName evidence="10">Uncharacterized protein</fullName>
    </submittedName>
</protein>
<dbReference type="SUPFAM" id="SSF57850">
    <property type="entry name" value="RING/U-box"/>
    <property type="match status" value="1"/>
</dbReference>
<dbReference type="PANTHER" id="PTHR24104:SF41">
    <property type="entry name" value="BRAIN TUMOR PROTEIN"/>
    <property type="match status" value="1"/>
</dbReference>
<evidence type="ECO:0000313" key="11">
    <source>
        <dbReference type="Proteomes" id="UP001283361"/>
    </source>
</evidence>
<dbReference type="InterPro" id="IPR000315">
    <property type="entry name" value="Znf_B-box"/>
</dbReference>
<feature type="compositionally biased region" description="Basic and acidic residues" evidence="7">
    <location>
        <begin position="22"/>
        <end position="34"/>
    </location>
</feature>
<dbReference type="Proteomes" id="UP001283361">
    <property type="component" value="Unassembled WGS sequence"/>
</dbReference>
<feature type="domain" description="B box-type" evidence="9">
    <location>
        <begin position="705"/>
        <end position="746"/>
    </location>
</feature>
<feature type="compositionally biased region" description="Basic and acidic residues" evidence="7">
    <location>
        <begin position="53"/>
        <end position="72"/>
    </location>
</feature>
<feature type="domain" description="RING-type" evidence="8">
    <location>
        <begin position="580"/>
        <end position="621"/>
    </location>
</feature>
<evidence type="ECO:0000256" key="7">
    <source>
        <dbReference type="SAM" id="MobiDB-lite"/>
    </source>
</evidence>
<evidence type="ECO:0000256" key="4">
    <source>
        <dbReference type="ARBA" id="ARBA00022833"/>
    </source>
</evidence>